<protein>
    <recommendedName>
        <fullName evidence="3">(S)-2-haloacid dehalogenase</fullName>
        <ecNumber evidence="3">3.8.1.2</ecNumber>
    </recommendedName>
    <alternativeName>
        <fullName evidence="3">2-haloalkanoic acid dehalogenase</fullName>
    </alternativeName>
    <alternativeName>
        <fullName evidence="3">Halocarboxylic acid halidohydrolase</fullName>
    </alternativeName>
    <alternativeName>
        <fullName evidence="3">L-2-haloacid dehalogenase</fullName>
    </alternativeName>
</protein>
<comment type="similarity">
    <text evidence="1 3">Belongs to the HAD-like hydrolase superfamily. S-2-haloalkanoic acid dehalogenase family.</text>
</comment>
<evidence type="ECO:0000256" key="3">
    <source>
        <dbReference type="RuleBase" id="RU368077"/>
    </source>
</evidence>
<reference evidence="5" key="1">
    <citation type="journal article" date="2019" name="Int. J. Syst. Evol. Microbiol.">
        <title>The Global Catalogue of Microorganisms (GCM) 10K type strain sequencing project: providing services to taxonomists for standard genome sequencing and annotation.</title>
        <authorList>
            <consortium name="The Broad Institute Genomics Platform"/>
            <consortium name="The Broad Institute Genome Sequencing Center for Infectious Disease"/>
            <person name="Wu L."/>
            <person name="Ma J."/>
        </authorList>
    </citation>
    <scope>NUCLEOTIDE SEQUENCE [LARGE SCALE GENOMIC DNA]</scope>
    <source>
        <strain evidence="5">NBRC 105857</strain>
    </source>
</reference>
<gene>
    <name evidence="4" type="primary">dheII</name>
    <name evidence="4" type="ORF">GCM10007875_20270</name>
</gene>
<accession>A0ABQ5YS93</accession>
<dbReference type="RefSeq" id="WP_284281624.1">
    <property type="nucleotide sequence ID" value="NZ_BSOJ01000020.1"/>
</dbReference>
<dbReference type="Pfam" id="PF00702">
    <property type="entry name" value="Hydrolase"/>
    <property type="match status" value="1"/>
</dbReference>
<dbReference type="EMBL" id="BSOJ01000020">
    <property type="protein sequence ID" value="GLR26937.1"/>
    <property type="molecule type" value="Genomic_DNA"/>
</dbReference>
<dbReference type="InterPro" id="IPR023198">
    <property type="entry name" value="PGP-like_dom2"/>
</dbReference>
<dbReference type="SFLD" id="SFLDS00003">
    <property type="entry name" value="Haloacid_Dehalogenase"/>
    <property type="match status" value="1"/>
</dbReference>
<dbReference type="SFLD" id="SFLDF00045">
    <property type="entry name" value="2-haloacid_dehalogenase"/>
    <property type="match status" value="1"/>
</dbReference>
<dbReference type="NCBIfam" id="TIGR01493">
    <property type="entry name" value="HAD-SF-IA-v2"/>
    <property type="match status" value="1"/>
</dbReference>
<dbReference type="Proteomes" id="UP001156664">
    <property type="component" value="Unassembled WGS sequence"/>
</dbReference>
<evidence type="ECO:0000313" key="5">
    <source>
        <dbReference type="Proteomes" id="UP001156664"/>
    </source>
</evidence>
<dbReference type="PANTHER" id="PTHR43316">
    <property type="entry name" value="HYDROLASE, HALOACID DELAHOGENASE-RELATED"/>
    <property type="match status" value="1"/>
</dbReference>
<name>A0ABQ5YS93_9BURK</name>
<dbReference type="InterPro" id="IPR006328">
    <property type="entry name" value="2-HAD"/>
</dbReference>
<dbReference type="SUPFAM" id="SSF56784">
    <property type="entry name" value="HAD-like"/>
    <property type="match status" value="1"/>
</dbReference>
<dbReference type="PANTHER" id="PTHR43316:SF3">
    <property type="entry name" value="HALOACID DEHALOGENASE, TYPE II (AFU_ORTHOLOGUE AFUA_2G07750)-RELATED"/>
    <property type="match status" value="1"/>
</dbReference>
<evidence type="ECO:0000256" key="2">
    <source>
        <dbReference type="ARBA" id="ARBA00022801"/>
    </source>
</evidence>
<dbReference type="InterPro" id="IPR036412">
    <property type="entry name" value="HAD-like_sf"/>
</dbReference>
<dbReference type="InterPro" id="IPR006439">
    <property type="entry name" value="HAD-SF_hydro_IA"/>
</dbReference>
<evidence type="ECO:0000313" key="4">
    <source>
        <dbReference type="EMBL" id="GLR26937.1"/>
    </source>
</evidence>
<dbReference type="Gene3D" id="1.10.150.240">
    <property type="entry name" value="Putative phosphatase, domain 2"/>
    <property type="match status" value="1"/>
</dbReference>
<evidence type="ECO:0000256" key="1">
    <source>
        <dbReference type="ARBA" id="ARBA00008106"/>
    </source>
</evidence>
<sequence>MSKKLVLFDAYGTLLDVYSVTDEAESAFPGQGKALALLWRDKQIEYTRLRALSQRYKHFWNITEDALDFACEALKLNLTPDVRQALLACYARLRAYPENVEVLQALRRSGIRTAILSNGNIKMLDTAVSAADMTDWLDAVLSVEPLQTFKTDPRVYQYGLDYFGVEVKEALFVSSNCWDVCGATWFGLDTVWINRLGLPLERLDVVPVRQGNSLRAVLEQLNLS</sequence>
<dbReference type="EC" id="3.8.1.2" evidence="3"/>
<dbReference type="InterPro" id="IPR051540">
    <property type="entry name" value="S-2-haloacid_dehalogenase"/>
</dbReference>
<organism evidence="4 5">
    <name type="scientific">Limnobacter litoralis</name>
    <dbReference type="NCBI Taxonomy" id="481366"/>
    <lineage>
        <taxon>Bacteria</taxon>
        <taxon>Pseudomonadati</taxon>
        <taxon>Pseudomonadota</taxon>
        <taxon>Betaproteobacteria</taxon>
        <taxon>Burkholderiales</taxon>
        <taxon>Burkholderiaceae</taxon>
        <taxon>Limnobacter</taxon>
    </lineage>
</organism>
<dbReference type="SFLD" id="SFLDG01129">
    <property type="entry name" value="C1.5:_HAD__Beta-PGM__Phosphata"/>
    <property type="match status" value="1"/>
</dbReference>
<dbReference type="SFLD" id="SFLDG01135">
    <property type="entry name" value="C1.5.6:_HAD__Beta-PGM__Phospha"/>
    <property type="match status" value="1"/>
</dbReference>
<comment type="caution">
    <text evidence="4">The sequence shown here is derived from an EMBL/GenBank/DDBJ whole genome shotgun (WGS) entry which is preliminary data.</text>
</comment>
<keyword evidence="2 3" id="KW-0378">Hydrolase</keyword>
<proteinExistence type="inferred from homology"/>
<comment type="catalytic activity">
    <reaction evidence="3">
        <text>an (S)-2-haloacid + H2O = a (2R)-2-hydroxycarboxylate + a halide anion + H(+)</text>
        <dbReference type="Rhea" id="RHEA:11192"/>
        <dbReference type="ChEBI" id="CHEBI:15377"/>
        <dbReference type="ChEBI" id="CHEBI:15378"/>
        <dbReference type="ChEBI" id="CHEBI:16042"/>
        <dbReference type="ChEBI" id="CHEBI:58314"/>
        <dbReference type="ChEBI" id="CHEBI:137405"/>
        <dbReference type="EC" id="3.8.1.2"/>
    </reaction>
</comment>
<dbReference type="NCBIfam" id="TIGR01428">
    <property type="entry name" value="HAD_type_II"/>
    <property type="match status" value="1"/>
</dbReference>
<dbReference type="CDD" id="cd02588">
    <property type="entry name" value="HAD_L2-DEX"/>
    <property type="match status" value="1"/>
</dbReference>
<dbReference type="PRINTS" id="PR00413">
    <property type="entry name" value="HADHALOGNASE"/>
</dbReference>
<dbReference type="InterPro" id="IPR023214">
    <property type="entry name" value="HAD_sf"/>
</dbReference>
<dbReference type="Gene3D" id="3.40.50.1000">
    <property type="entry name" value="HAD superfamily/HAD-like"/>
    <property type="match status" value="1"/>
</dbReference>
<comment type="function">
    <text evidence="3">Catalyzes the hydrolytic dehalogenation of small (S)-2-haloalkanoic acids to yield the corresponding (R)-2-hydroxyalkanoic acids.</text>
</comment>
<keyword evidence="5" id="KW-1185">Reference proteome</keyword>